<keyword evidence="3" id="KW-0812">Transmembrane</keyword>
<feature type="region of interest" description="Disordered" evidence="2">
    <location>
        <begin position="1"/>
        <end position="56"/>
    </location>
</feature>
<dbReference type="PANTHER" id="PTHR15717:SF2">
    <property type="entry name" value="EF-HAND CALCIUM-BINDING DOMAIN-CONTAINING PROTEIN 14"/>
    <property type="match status" value="1"/>
</dbReference>
<dbReference type="InterPro" id="IPR042352">
    <property type="entry name" value="EFCAB14"/>
</dbReference>
<protein>
    <submittedName>
        <fullName evidence="5">EF-hand calcium-binding domain-containing protein 14</fullName>
    </submittedName>
</protein>
<feature type="compositionally biased region" description="Basic residues" evidence="2">
    <location>
        <begin position="18"/>
        <end position="31"/>
    </location>
</feature>
<sequence>MKKRKELNALIGLAGDGRRKKLPKKGSGHRLLRTEPPASDSESSSEGDEDEFGPPGTRSRFAKGEYLRCCKFCYPLCAFVILAACVVACVGLVWMQVALKEDLDGLKEKFRTMESYQKTSFQEIPKLNEDLLDKQKHLEKIETGDMGLNKIWINITEINKQILFLTSVVNHLKANIKSASDLITLPVTVEELQKSVATIGSTLTSVAHDVEAMQAAIDEHKKTTERLQNDLNEYIKENGEKQISSLSTTVSPRISNRNQTENCKQDNQFLHATVEEINASLAAYQKLNDLKLLSVDTAISNITQRVTWLENSVVAVNTLENRANLSTSAVGNTTTSPKVESQDQPENETATEKAQNAKKIENVDPQVSKLREKLQLINALTSKPENERSLEASIKGGKMQTATSKPTNLPKLLSRSVGGNMERNGHPRRLSLPGIATIKDLQDLFEKTDQGIGGKLSYEDLQTLVGLAIQEPQSFKEFDTDGDEKYSLPELRLALERLNHGHRMQYLKEDAATEVSVKLPYTLASRSPSRKGLSLRSRVGVNYSKNIICLGSIRVNLNCGFKTCTFWKKEHLKETRGETAASQLILYHYPELQKEKGIVLMTAEIDSNFLNVPEAQCIANQVQLFYATDRPETYGLVETFNHRPNEFKYMAVIAELEQSGLGRELMGTKPSV</sequence>
<feature type="transmembrane region" description="Helical" evidence="3">
    <location>
        <begin position="72"/>
        <end position="95"/>
    </location>
</feature>
<dbReference type="Gene3D" id="1.10.238.10">
    <property type="entry name" value="EF-hand"/>
    <property type="match status" value="1"/>
</dbReference>
<dbReference type="AlphaFoldDB" id="A0A4D9DS88"/>
<dbReference type="Pfam" id="PF06644">
    <property type="entry name" value="ATP11"/>
    <property type="match status" value="1"/>
</dbReference>
<feature type="region of interest" description="Disordered" evidence="2">
    <location>
        <begin position="327"/>
        <end position="365"/>
    </location>
</feature>
<keyword evidence="6" id="KW-1185">Reference proteome</keyword>
<name>A0A4D9DS88_9SAUR</name>
<evidence type="ECO:0000313" key="5">
    <source>
        <dbReference type="EMBL" id="TFK00247.1"/>
    </source>
</evidence>
<feature type="coiled-coil region" evidence="1">
    <location>
        <begin position="210"/>
        <end position="237"/>
    </location>
</feature>
<dbReference type="SUPFAM" id="SSF47473">
    <property type="entry name" value="EF-hand"/>
    <property type="match status" value="1"/>
</dbReference>
<proteinExistence type="predicted"/>
<keyword evidence="3" id="KW-0472">Membrane</keyword>
<dbReference type="InterPro" id="IPR002048">
    <property type="entry name" value="EF_hand_dom"/>
</dbReference>
<comment type="caution">
    <text evidence="5">The sequence shown here is derived from an EMBL/GenBank/DDBJ whole genome shotgun (WGS) entry which is preliminary data.</text>
</comment>
<dbReference type="InterPro" id="IPR011992">
    <property type="entry name" value="EF-hand-dom_pair"/>
</dbReference>
<organism evidence="5 6">
    <name type="scientific">Platysternon megacephalum</name>
    <name type="common">big-headed turtle</name>
    <dbReference type="NCBI Taxonomy" id="55544"/>
    <lineage>
        <taxon>Eukaryota</taxon>
        <taxon>Metazoa</taxon>
        <taxon>Chordata</taxon>
        <taxon>Craniata</taxon>
        <taxon>Vertebrata</taxon>
        <taxon>Euteleostomi</taxon>
        <taxon>Archelosauria</taxon>
        <taxon>Testudinata</taxon>
        <taxon>Testudines</taxon>
        <taxon>Cryptodira</taxon>
        <taxon>Durocryptodira</taxon>
        <taxon>Testudinoidea</taxon>
        <taxon>Platysternidae</taxon>
        <taxon>Platysternon</taxon>
    </lineage>
</organism>
<dbReference type="EMBL" id="QXTE01000276">
    <property type="protein sequence ID" value="TFK00247.1"/>
    <property type="molecule type" value="Genomic_DNA"/>
</dbReference>
<evidence type="ECO:0000259" key="4">
    <source>
        <dbReference type="PROSITE" id="PS50222"/>
    </source>
</evidence>
<accession>A0A4D9DS88</accession>
<feature type="domain" description="EF-hand" evidence="4">
    <location>
        <begin position="475"/>
        <end position="501"/>
    </location>
</feature>
<evidence type="ECO:0000313" key="6">
    <source>
        <dbReference type="Proteomes" id="UP000297703"/>
    </source>
</evidence>
<reference evidence="5 6" key="2">
    <citation type="submission" date="2019-04" db="EMBL/GenBank/DDBJ databases">
        <title>The genome sequence of big-headed turtle.</title>
        <authorList>
            <person name="Gong S."/>
        </authorList>
    </citation>
    <scope>NUCLEOTIDE SEQUENCE [LARGE SCALE GENOMIC DNA]</scope>
    <source>
        <strain evidence="5">DO16091913</strain>
        <tissue evidence="5">Muscle</tissue>
    </source>
</reference>
<evidence type="ECO:0000256" key="1">
    <source>
        <dbReference type="SAM" id="Coils"/>
    </source>
</evidence>
<dbReference type="InterPro" id="IPR010591">
    <property type="entry name" value="ATP11"/>
</dbReference>
<dbReference type="GO" id="GO:0005739">
    <property type="term" value="C:mitochondrion"/>
    <property type="evidence" value="ECO:0007669"/>
    <property type="project" value="InterPro"/>
</dbReference>
<dbReference type="GO" id="GO:0005509">
    <property type="term" value="F:calcium ion binding"/>
    <property type="evidence" value="ECO:0007669"/>
    <property type="project" value="InterPro"/>
</dbReference>
<feature type="compositionally biased region" description="Acidic residues" evidence="2">
    <location>
        <begin position="43"/>
        <end position="52"/>
    </location>
</feature>
<gene>
    <name evidence="5" type="ORF">DR999_PMT17635</name>
</gene>
<dbReference type="STRING" id="55544.A0A4D9DS88"/>
<keyword evidence="3" id="KW-1133">Transmembrane helix</keyword>
<dbReference type="OrthoDB" id="10009315at2759"/>
<evidence type="ECO:0000256" key="2">
    <source>
        <dbReference type="SAM" id="MobiDB-lite"/>
    </source>
</evidence>
<feature type="compositionally biased region" description="Polar residues" evidence="2">
    <location>
        <begin position="327"/>
        <end position="354"/>
    </location>
</feature>
<reference evidence="5 6" key="1">
    <citation type="submission" date="2019-04" db="EMBL/GenBank/DDBJ databases">
        <title>Draft genome of the big-headed turtle Platysternon megacephalum.</title>
        <authorList>
            <person name="Gong S."/>
        </authorList>
    </citation>
    <scope>NUCLEOTIDE SEQUENCE [LARGE SCALE GENOMIC DNA]</scope>
    <source>
        <strain evidence="5">DO16091913</strain>
        <tissue evidence="5">Muscle</tissue>
    </source>
</reference>
<dbReference type="GO" id="GO:0065003">
    <property type="term" value="P:protein-containing complex assembly"/>
    <property type="evidence" value="ECO:0007669"/>
    <property type="project" value="InterPro"/>
</dbReference>
<dbReference type="Proteomes" id="UP000297703">
    <property type="component" value="Unassembled WGS sequence"/>
</dbReference>
<dbReference type="PROSITE" id="PS50222">
    <property type="entry name" value="EF_HAND_2"/>
    <property type="match status" value="1"/>
</dbReference>
<evidence type="ECO:0000256" key="3">
    <source>
        <dbReference type="SAM" id="Phobius"/>
    </source>
</evidence>
<keyword evidence="1" id="KW-0175">Coiled coil</keyword>
<feature type="region of interest" description="Disordered" evidence="2">
    <location>
        <begin position="385"/>
        <end position="430"/>
    </location>
</feature>
<dbReference type="PANTHER" id="PTHR15717">
    <property type="entry name" value="PROTEIN KIAA0494"/>
    <property type="match status" value="1"/>
</dbReference>